<dbReference type="EC" id="1.18.1.2" evidence="6"/>
<feature type="domain" description="FAD/NAD(P)-binding" evidence="7">
    <location>
        <begin position="20"/>
        <end position="320"/>
    </location>
</feature>
<dbReference type="InterPro" id="IPR022890">
    <property type="entry name" value="Fd--NADP_Rdtase_type_2"/>
</dbReference>
<feature type="binding site" evidence="6">
    <location>
        <position position="302"/>
    </location>
    <ligand>
        <name>FAD</name>
        <dbReference type="ChEBI" id="CHEBI:57692"/>
    </ligand>
</feature>
<feature type="binding site" evidence="6">
    <location>
        <position position="49"/>
    </location>
    <ligand>
        <name>FAD</name>
        <dbReference type="ChEBI" id="CHEBI:57692"/>
    </ligand>
</feature>
<evidence type="ECO:0000256" key="6">
    <source>
        <dbReference type="HAMAP-Rule" id="MF_01685"/>
    </source>
</evidence>
<dbReference type="PRINTS" id="PR00469">
    <property type="entry name" value="PNDRDTASEII"/>
</dbReference>
<sequence>MSITFLLSIKDVAIKMQHVYDVTIIGGGPAGLYSAFYSGLRGLKTKLIESQSQLGGKVLLYPEKLIWDIGGQPPILGEKFVKQLIQQAKTFDPTILTNTKVDFIERQEHLFIVHTATGERHYSKTVLLAVGGGIINPQKLTLEGAEKYEMSNLHYTVQSYKRFVNRDILISGGGNAAIDWAVELSPLAKSVTVVYRKDTLSAHEATVKEAIDAGVLIECNTTITKLLANDDKTAIQLVRCENSKTKESYTRQIDEVIISHGYNCEASLTFDEAISIPKKDDYYFEGKATGETAQPGIFAAGDILSFEGKINLLLGTFQDAANAVNSIKTYLEPTAYRHGMVSSHNELFKEKNRSIIEKELVPSH</sequence>
<accession>W7S6S2</accession>
<feature type="binding site" evidence="6">
    <location>
        <position position="135"/>
    </location>
    <ligand>
        <name>FAD</name>
        <dbReference type="ChEBI" id="CHEBI:57692"/>
    </ligand>
</feature>
<dbReference type="SUPFAM" id="SSF51905">
    <property type="entry name" value="FAD/NAD(P)-binding domain"/>
    <property type="match status" value="1"/>
</dbReference>
<protein>
    <recommendedName>
        <fullName evidence="6">Ferredoxin--NADP reductase</fullName>
        <shortName evidence="6">FNR</shortName>
        <shortName evidence="6">Fd-NADP(+) reductase</shortName>
        <ecNumber evidence="6">1.18.1.2</ecNumber>
    </recommendedName>
</protein>
<dbReference type="HOGENOM" id="CLU_031864_5_5_9"/>
<dbReference type="EMBL" id="AYKQ01000008">
    <property type="protein sequence ID" value="EWH33946.1"/>
    <property type="molecule type" value="Genomic_DNA"/>
</dbReference>
<feature type="binding site" evidence="6">
    <location>
        <position position="101"/>
    </location>
    <ligand>
        <name>FAD</name>
        <dbReference type="ChEBI" id="CHEBI:57692"/>
    </ligand>
</feature>
<gene>
    <name evidence="8" type="ORF">P799_07095</name>
</gene>
<dbReference type="PRINTS" id="PR00368">
    <property type="entry name" value="FADPNR"/>
</dbReference>
<proteinExistence type="inferred from homology"/>
<dbReference type="GO" id="GO:0004324">
    <property type="term" value="F:ferredoxin-NADP+ reductase activity"/>
    <property type="evidence" value="ECO:0007669"/>
    <property type="project" value="UniProtKB-UniRule"/>
</dbReference>
<feature type="binding site" evidence="6">
    <location>
        <position position="343"/>
    </location>
    <ligand>
        <name>FAD</name>
        <dbReference type="ChEBI" id="CHEBI:57692"/>
    </ligand>
</feature>
<evidence type="ECO:0000259" key="7">
    <source>
        <dbReference type="Pfam" id="PF07992"/>
    </source>
</evidence>
<keyword evidence="5 6" id="KW-0560">Oxidoreductase</keyword>
<dbReference type="PANTHER" id="PTHR48105">
    <property type="entry name" value="THIOREDOXIN REDUCTASE 1-RELATED-RELATED"/>
    <property type="match status" value="1"/>
</dbReference>
<keyword evidence="3 6" id="KW-0274">FAD</keyword>
<evidence type="ECO:0000256" key="5">
    <source>
        <dbReference type="ARBA" id="ARBA00023002"/>
    </source>
</evidence>
<keyword evidence="2 6" id="KW-0285">Flavoprotein</keyword>
<dbReference type="Pfam" id="PF07992">
    <property type="entry name" value="Pyr_redox_2"/>
    <property type="match status" value="1"/>
</dbReference>
<dbReference type="InterPro" id="IPR036188">
    <property type="entry name" value="FAD/NAD-bd_sf"/>
</dbReference>
<name>W7S6S2_LYSSH</name>
<comment type="caution">
    <text evidence="8">The sequence shown here is derived from an EMBL/GenBank/DDBJ whole genome shotgun (WGS) entry which is preliminary data.</text>
</comment>
<dbReference type="HAMAP" id="MF_01685">
    <property type="entry name" value="FENR2"/>
    <property type="match status" value="1"/>
</dbReference>
<dbReference type="AlphaFoldDB" id="W7S6S2"/>
<dbReference type="InterPro" id="IPR050097">
    <property type="entry name" value="Ferredoxin-NADP_redctase_2"/>
</dbReference>
<dbReference type="Proteomes" id="UP000023555">
    <property type="component" value="Unassembled WGS sequence"/>
</dbReference>
<evidence type="ECO:0000313" key="9">
    <source>
        <dbReference type="Proteomes" id="UP000023555"/>
    </source>
</evidence>
<dbReference type="GO" id="GO:0050660">
    <property type="term" value="F:flavin adenine dinucleotide binding"/>
    <property type="evidence" value="ECO:0007669"/>
    <property type="project" value="UniProtKB-UniRule"/>
</dbReference>
<keyword evidence="4 6" id="KW-0521">NADP</keyword>
<dbReference type="Gene3D" id="3.50.50.60">
    <property type="entry name" value="FAD/NAD(P)-binding domain"/>
    <property type="match status" value="2"/>
</dbReference>
<dbReference type="InterPro" id="IPR023753">
    <property type="entry name" value="FAD/NAD-binding_dom"/>
</dbReference>
<evidence type="ECO:0000256" key="2">
    <source>
        <dbReference type="ARBA" id="ARBA00022630"/>
    </source>
</evidence>
<comment type="caution">
    <text evidence="6">Lacks conserved residue(s) required for the propagation of feature annotation.</text>
</comment>
<evidence type="ECO:0000256" key="1">
    <source>
        <dbReference type="ARBA" id="ARBA00011738"/>
    </source>
</evidence>
<comment type="catalytic activity">
    <reaction evidence="6">
        <text>2 reduced [2Fe-2S]-[ferredoxin] + NADP(+) + H(+) = 2 oxidized [2Fe-2S]-[ferredoxin] + NADPH</text>
        <dbReference type="Rhea" id="RHEA:20125"/>
        <dbReference type="Rhea" id="RHEA-COMP:10000"/>
        <dbReference type="Rhea" id="RHEA-COMP:10001"/>
        <dbReference type="ChEBI" id="CHEBI:15378"/>
        <dbReference type="ChEBI" id="CHEBI:33737"/>
        <dbReference type="ChEBI" id="CHEBI:33738"/>
        <dbReference type="ChEBI" id="CHEBI:57783"/>
        <dbReference type="ChEBI" id="CHEBI:58349"/>
        <dbReference type="EC" id="1.18.1.2"/>
    </reaction>
</comment>
<comment type="similarity">
    <text evidence="6">Belongs to the ferredoxin--NADP reductase type 2 family.</text>
</comment>
<evidence type="ECO:0000256" key="4">
    <source>
        <dbReference type="ARBA" id="ARBA00022857"/>
    </source>
</evidence>
<feature type="binding site" evidence="6">
    <location>
        <position position="61"/>
    </location>
    <ligand>
        <name>FAD</name>
        <dbReference type="ChEBI" id="CHEBI:57692"/>
    </ligand>
</feature>
<comment type="subunit">
    <text evidence="1 6">Homodimer.</text>
</comment>
<dbReference type="GO" id="GO:0050661">
    <property type="term" value="F:NADP binding"/>
    <property type="evidence" value="ECO:0007669"/>
    <property type="project" value="UniProtKB-UniRule"/>
</dbReference>
<organism evidence="8 9">
    <name type="scientific">Lysinibacillus sphaericus CBAM5</name>
    <dbReference type="NCBI Taxonomy" id="1400869"/>
    <lineage>
        <taxon>Bacteria</taxon>
        <taxon>Bacillati</taxon>
        <taxon>Bacillota</taxon>
        <taxon>Bacilli</taxon>
        <taxon>Bacillales</taxon>
        <taxon>Bacillaceae</taxon>
        <taxon>Lysinibacillus</taxon>
    </lineage>
</organism>
<reference evidence="8 9" key="1">
    <citation type="journal article" date="2015" name="Stand. Genomic Sci.">
        <title>Genome sequence and description of the mosquitocidal and heavy metal tolerant strain Lysinibacillus sphaericus CBAM5.</title>
        <authorList>
            <person name="Pena-Montenegro T.D."/>
            <person name="Lozano L."/>
            <person name="Dussan J."/>
        </authorList>
    </citation>
    <scope>NUCLEOTIDE SEQUENCE [LARGE SCALE GENOMIC DNA]</scope>
    <source>
        <strain evidence="8">CBAM5</strain>
    </source>
</reference>
<evidence type="ECO:0000256" key="3">
    <source>
        <dbReference type="ARBA" id="ARBA00022827"/>
    </source>
</evidence>
<evidence type="ECO:0000313" key="8">
    <source>
        <dbReference type="EMBL" id="EWH33946.1"/>
    </source>
</evidence>
<comment type="cofactor">
    <cofactor evidence="6">
        <name>FAD</name>
        <dbReference type="ChEBI" id="CHEBI:57692"/>
    </cofactor>
    <text evidence="6">Binds 1 FAD per subunit.</text>
</comment>
<feature type="binding site" evidence="6">
    <location>
        <position position="57"/>
    </location>
    <ligand>
        <name>FAD</name>
        <dbReference type="ChEBI" id="CHEBI:57692"/>
    </ligand>
</feature>